<evidence type="ECO:0000313" key="4">
    <source>
        <dbReference type="EMBL" id="MCH1627434.1"/>
    </source>
</evidence>
<evidence type="ECO:0000259" key="3">
    <source>
        <dbReference type="PROSITE" id="PS51186"/>
    </source>
</evidence>
<dbReference type="PANTHER" id="PTHR43072:SF23">
    <property type="entry name" value="UPF0039 PROTEIN C11D3.02C"/>
    <property type="match status" value="1"/>
</dbReference>
<gene>
    <name evidence="4" type="ORF">MJG50_19030</name>
</gene>
<evidence type="ECO:0000256" key="1">
    <source>
        <dbReference type="ARBA" id="ARBA00022679"/>
    </source>
</evidence>
<comment type="caution">
    <text evidence="4">The sequence shown here is derived from an EMBL/GenBank/DDBJ whole genome shotgun (WGS) entry which is preliminary data.</text>
</comment>
<dbReference type="Proteomes" id="UP001431131">
    <property type="component" value="Unassembled WGS sequence"/>
</dbReference>
<dbReference type="Gene3D" id="3.40.630.30">
    <property type="match status" value="1"/>
</dbReference>
<keyword evidence="5" id="KW-1185">Reference proteome</keyword>
<dbReference type="Pfam" id="PF00583">
    <property type="entry name" value="Acetyltransf_1"/>
    <property type="match status" value="1"/>
</dbReference>
<dbReference type="InterPro" id="IPR016181">
    <property type="entry name" value="Acyl_CoA_acyltransferase"/>
</dbReference>
<protein>
    <submittedName>
        <fullName evidence="4">Arsinothricin resistance N-acetyltransferase ArsN1</fullName>
    </submittedName>
</protein>
<sequence length="166" mass="19095">MVLIREANIKDLISILSIYNQGIEDRIATLETEPKDMSYIKDWFEQHQERYKIIVAEQEGKLSGWSSLNPYNNRCAYAGVADLSVYIAREYRGKGIGGLLLTEIEKIAIENDFHKIVLFTFPFNMSGQGLYKKKGYREVGIFKNQGILDGKYVDVMTMEKLIIQTK</sequence>
<proteinExistence type="predicted"/>
<name>A0AAW5E7H2_9BACI</name>
<dbReference type="NCBIfam" id="NF040503">
    <property type="entry name" value="resist_ArsN1a"/>
    <property type="match status" value="1"/>
</dbReference>
<dbReference type="SUPFAM" id="SSF55729">
    <property type="entry name" value="Acyl-CoA N-acyltransferases (Nat)"/>
    <property type="match status" value="1"/>
</dbReference>
<dbReference type="EMBL" id="JAKTTI010000041">
    <property type="protein sequence ID" value="MCH1627434.1"/>
    <property type="molecule type" value="Genomic_DNA"/>
</dbReference>
<feature type="domain" description="N-acetyltransferase" evidence="3">
    <location>
        <begin position="2"/>
        <end position="159"/>
    </location>
</feature>
<organism evidence="4 5">
    <name type="scientific">Fredinandcohnia quinoae</name>
    <dbReference type="NCBI Taxonomy" id="2918902"/>
    <lineage>
        <taxon>Bacteria</taxon>
        <taxon>Bacillati</taxon>
        <taxon>Bacillota</taxon>
        <taxon>Bacilli</taxon>
        <taxon>Bacillales</taxon>
        <taxon>Bacillaceae</taxon>
        <taxon>Fredinandcohnia</taxon>
    </lineage>
</organism>
<reference evidence="4" key="1">
    <citation type="submission" date="2022-02" db="EMBL/GenBank/DDBJ databases">
        <title>Fredinandcohnia quinoae sp. nov. isolated from Chenopodium quinoa seeds.</title>
        <authorList>
            <person name="Saati-Santamaria Z."/>
            <person name="Flores-Felix J.D."/>
            <person name="Igual J.M."/>
            <person name="Velazquez E."/>
            <person name="Garcia-Fraile P."/>
            <person name="Martinez-Molina E."/>
        </authorList>
    </citation>
    <scope>NUCLEOTIDE SEQUENCE</scope>
    <source>
        <strain evidence="4">SECRCQ15</strain>
    </source>
</reference>
<evidence type="ECO:0000256" key="2">
    <source>
        <dbReference type="ARBA" id="ARBA00023315"/>
    </source>
</evidence>
<accession>A0AAW5E7H2</accession>
<dbReference type="PANTHER" id="PTHR43072">
    <property type="entry name" value="N-ACETYLTRANSFERASE"/>
    <property type="match status" value="1"/>
</dbReference>
<dbReference type="AlphaFoldDB" id="A0AAW5E7H2"/>
<evidence type="ECO:0000313" key="5">
    <source>
        <dbReference type="Proteomes" id="UP001431131"/>
    </source>
</evidence>
<dbReference type="GO" id="GO:0016747">
    <property type="term" value="F:acyltransferase activity, transferring groups other than amino-acyl groups"/>
    <property type="evidence" value="ECO:0007669"/>
    <property type="project" value="InterPro"/>
</dbReference>
<dbReference type="PROSITE" id="PS51186">
    <property type="entry name" value="GNAT"/>
    <property type="match status" value="1"/>
</dbReference>
<dbReference type="RefSeq" id="WP_240257352.1">
    <property type="nucleotide sequence ID" value="NZ_JAKTTI010000041.1"/>
</dbReference>
<keyword evidence="2" id="KW-0012">Acyltransferase</keyword>
<keyword evidence="1" id="KW-0808">Transferase</keyword>
<dbReference type="CDD" id="cd04301">
    <property type="entry name" value="NAT_SF"/>
    <property type="match status" value="1"/>
</dbReference>
<dbReference type="InterPro" id="IPR000182">
    <property type="entry name" value="GNAT_dom"/>
</dbReference>